<gene>
    <name evidence="1" type="ORF">FH972_017643</name>
</gene>
<sequence>MGLTRKWSVESKDFEMLVKDSDISLLIQERSRGLLRSIRLGSSEAVWLLHIFEKLIIVKDSMYDGRERLKSILVPEGKNQKGWSKLESELQIAIRFFQPFLLALGNDAMKKKMCFTKVLQSTMWLIEDLFWSSIETIARVPKWLSGGNVEKMKHSKIFAPMCSCPRAPVKVLGKEKDEGVLLEVTETQSYAAELSVILSPVQIVPPMKLALAKSGLLRSSPLSHTKAAACGCDVPGGKHFTDRGYMEFGGYEYCGFCASGLPGFWLAKSSVLEGAGVQPNVSLGKTSVMGARPKSYFRHNKKNRPVKVKRLQMGWANKVGDPGALSSTAGTPTILVWWMEFYTWGSSKRHRWGWGKVSEEPLVVFVASPTVYVVSPVVSMAPLTVFVAQLVSAGVASGAIFGSEGSAPRLGFYSNSIPLGVCEQAIGIVEFVSLRAGLDVGLLEEMEGREAFSNQYGGV</sequence>
<name>A0A5N6RLL4_9ROSI</name>
<reference evidence="1 2" key="1">
    <citation type="submission" date="2019-06" db="EMBL/GenBank/DDBJ databases">
        <title>A chromosomal-level reference genome of Carpinus fangiana (Coryloideae, Betulaceae).</title>
        <authorList>
            <person name="Yang X."/>
            <person name="Wang Z."/>
            <person name="Zhang L."/>
            <person name="Hao G."/>
            <person name="Liu J."/>
            <person name="Yang Y."/>
        </authorList>
    </citation>
    <scope>NUCLEOTIDE SEQUENCE [LARGE SCALE GENOMIC DNA]</scope>
    <source>
        <strain evidence="1">Cfa_2016G</strain>
        <tissue evidence="1">Leaf</tissue>
    </source>
</reference>
<organism evidence="1 2">
    <name type="scientific">Carpinus fangiana</name>
    <dbReference type="NCBI Taxonomy" id="176857"/>
    <lineage>
        <taxon>Eukaryota</taxon>
        <taxon>Viridiplantae</taxon>
        <taxon>Streptophyta</taxon>
        <taxon>Embryophyta</taxon>
        <taxon>Tracheophyta</taxon>
        <taxon>Spermatophyta</taxon>
        <taxon>Magnoliopsida</taxon>
        <taxon>eudicotyledons</taxon>
        <taxon>Gunneridae</taxon>
        <taxon>Pentapetalae</taxon>
        <taxon>rosids</taxon>
        <taxon>fabids</taxon>
        <taxon>Fagales</taxon>
        <taxon>Betulaceae</taxon>
        <taxon>Carpinus</taxon>
    </lineage>
</organism>
<evidence type="ECO:0000313" key="1">
    <source>
        <dbReference type="EMBL" id="KAE8099685.1"/>
    </source>
</evidence>
<keyword evidence="2" id="KW-1185">Reference proteome</keyword>
<accession>A0A5N6RLL4</accession>
<dbReference type="Proteomes" id="UP000327013">
    <property type="component" value="Chromosome 7"/>
</dbReference>
<protein>
    <submittedName>
        <fullName evidence="1">Uncharacterized protein</fullName>
    </submittedName>
</protein>
<dbReference type="EMBL" id="CM017327">
    <property type="protein sequence ID" value="KAE8099685.1"/>
    <property type="molecule type" value="Genomic_DNA"/>
</dbReference>
<evidence type="ECO:0000313" key="2">
    <source>
        <dbReference type="Proteomes" id="UP000327013"/>
    </source>
</evidence>
<proteinExistence type="predicted"/>
<dbReference type="AlphaFoldDB" id="A0A5N6RLL4"/>